<protein>
    <submittedName>
        <fullName evidence="2">Uncharacterized protein</fullName>
    </submittedName>
</protein>
<proteinExistence type="predicted"/>
<dbReference type="RefSeq" id="XP_040780360.1">
    <property type="nucleotide sequence ID" value="XM_040915024.1"/>
</dbReference>
<accession>A0A9P5CSA0</accession>
<dbReference type="AlphaFoldDB" id="A0A9P5CSA0"/>
<evidence type="ECO:0000256" key="1">
    <source>
        <dbReference type="SAM" id="MobiDB-lite"/>
    </source>
</evidence>
<dbReference type="EMBL" id="MU032345">
    <property type="protein sequence ID" value="KAF3769399.1"/>
    <property type="molecule type" value="Genomic_DNA"/>
</dbReference>
<dbReference type="Proteomes" id="UP000803844">
    <property type="component" value="Unassembled WGS sequence"/>
</dbReference>
<name>A0A9P5CSA0_CRYP1</name>
<feature type="region of interest" description="Disordered" evidence="1">
    <location>
        <begin position="1"/>
        <end position="25"/>
    </location>
</feature>
<comment type="caution">
    <text evidence="2">The sequence shown here is derived from an EMBL/GenBank/DDBJ whole genome shotgun (WGS) entry which is preliminary data.</text>
</comment>
<evidence type="ECO:0000313" key="2">
    <source>
        <dbReference type="EMBL" id="KAF3769399.1"/>
    </source>
</evidence>
<keyword evidence="3" id="KW-1185">Reference proteome</keyword>
<gene>
    <name evidence="2" type="ORF">M406DRAFT_102709</name>
</gene>
<feature type="region of interest" description="Disordered" evidence="1">
    <location>
        <begin position="201"/>
        <end position="245"/>
    </location>
</feature>
<dbReference type="GeneID" id="63832153"/>
<evidence type="ECO:0000313" key="3">
    <source>
        <dbReference type="Proteomes" id="UP000803844"/>
    </source>
</evidence>
<organism evidence="2 3">
    <name type="scientific">Cryphonectria parasitica (strain ATCC 38755 / EP155)</name>
    <dbReference type="NCBI Taxonomy" id="660469"/>
    <lineage>
        <taxon>Eukaryota</taxon>
        <taxon>Fungi</taxon>
        <taxon>Dikarya</taxon>
        <taxon>Ascomycota</taxon>
        <taxon>Pezizomycotina</taxon>
        <taxon>Sordariomycetes</taxon>
        <taxon>Sordariomycetidae</taxon>
        <taxon>Diaporthales</taxon>
        <taxon>Cryphonectriaceae</taxon>
        <taxon>Cryphonectria-Endothia species complex</taxon>
        <taxon>Cryphonectria</taxon>
    </lineage>
</organism>
<sequence length="384" mass="42700">MSSVAKSLGGWESSKKPSADLSSSSCDRINNLRRNIVVKGRESTIILFLDILSNTAFFKIRFFVDPYSIFLFIPPEHIMSITRVDQVGTDGVLHCSSPNQKMSRHSPLTCLQFCLSKPVLLVGPVGHFLPLGNAQTQALASLEELAVKTTLTISIPPQAFSDEHFQAICSVSASTWRSYPDHSTLDNLYCGQGGQIITITPSPEVHNETGSSPPSYNKLDELDELSFPTSPRPNKRRRVDPEPSSDLARIQEFVQSVCQGMISQQQSKLRKDLLAELIKMEERITDAASQTLSKQIQDLKSEIVTEYQAQLETLQTEVVAEVTPQVMSGIWDEFDARIDDQVCGIKIELEDFVKDEMRAVQDSVLDAVPEVLSDGIWHFTPSDL</sequence>
<dbReference type="OrthoDB" id="47007at2759"/>
<reference evidence="2" key="1">
    <citation type="journal article" date="2020" name="Phytopathology">
        <title>Genome sequence of the chestnut blight fungus Cryphonectria parasitica EP155: A fundamental resource for an archetypical invasive plant pathogen.</title>
        <authorList>
            <person name="Crouch J.A."/>
            <person name="Dawe A."/>
            <person name="Aerts A."/>
            <person name="Barry K."/>
            <person name="Churchill A.C.L."/>
            <person name="Grimwood J."/>
            <person name="Hillman B."/>
            <person name="Milgroom M.G."/>
            <person name="Pangilinan J."/>
            <person name="Smith M."/>
            <person name="Salamov A."/>
            <person name="Schmutz J."/>
            <person name="Yadav J."/>
            <person name="Grigoriev I.V."/>
            <person name="Nuss D."/>
        </authorList>
    </citation>
    <scope>NUCLEOTIDE SEQUENCE</scope>
    <source>
        <strain evidence="2">EP155</strain>
    </source>
</reference>